<dbReference type="GO" id="GO:0007165">
    <property type="term" value="P:signal transduction"/>
    <property type="evidence" value="ECO:0007669"/>
    <property type="project" value="TreeGrafter"/>
</dbReference>
<keyword evidence="3" id="KW-0378">Hydrolase</keyword>
<gene>
    <name evidence="5" type="ORF">METZ01_LOCUS66207</name>
</gene>
<dbReference type="Pfam" id="PF00459">
    <property type="entry name" value="Inositol_P"/>
    <property type="match status" value="1"/>
</dbReference>
<dbReference type="SUPFAM" id="SSF56655">
    <property type="entry name" value="Carbohydrate phosphatase"/>
    <property type="match status" value="1"/>
</dbReference>
<dbReference type="PANTHER" id="PTHR20854">
    <property type="entry name" value="INOSITOL MONOPHOSPHATASE"/>
    <property type="match status" value="1"/>
</dbReference>
<dbReference type="Gene3D" id="3.40.190.80">
    <property type="match status" value="1"/>
</dbReference>
<dbReference type="AlphaFoldDB" id="A0A381THF9"/>
<dbReference type="GO" id="GO:0006020">
    <property type="term" value="P:inositol metabolic process"/>
    <property type="evidence" value="ECO:0007669"/>
    <property type="project" value="TreeGrafter"/>
</dbReference>
<organism evidence="5">
    <name type="scientific">marine metagenome</name>
    <dbReference type="NCBI Taxonomy" id="408172"/>
    <lineage>
        <taxon>unclassified sequences</taxon>
        <taxon>metagenomes</taxon>
        <taxon>ecological metagenomes</taxon>
    </lineage>
</organism>
<dbReference type="EMBL" id="UINC01004307">
    <property type="protein sequence ID" value="SVA13353.1"/>
    <property type="molecule type" value="Genomic_DNA"/>
</dbReference>
<evidence type="ECO:0000256" key="1">
    <source>
        <dbReference type="ARBA" id="ARBA00001946"/>
    </source>
</evidence>
<dbReference type="PANTHER" id="PTHR20854:SF4">
    <property type="entry name" value="INOSITOL-1-MONOPHOSPHATASE-RELATED"/>
    <property type="match status" value="1"/>
</dbReference>
<accession>A0A381THF9</accession>
<evidence type="ECO:0000256" key="4">
    <source>
        <dbReference type="ARBA" id="ARBA00022842"/>
    </source>
</evidence>
<keyword evidence="2" id="KW-0479">Metal-binding</keyword>
<evidence type="ECO:0000256" key="2">
    <source>
        <dbReference type="ARBA" id="ARBA00022723"/>
    </source>
</evidence>
<dbReference type="PROSITE" id="PS00629">
    <property type="entry name" value="IMP_1"/>
    <property type="match status" value="1"/>
</dbReference>
<dbReference type="GO" id="GO:0008934">
    <property type="term" value="F:inositol monophosphate 1-phosphatase activity"/>
    <property type="evidence" value="ECO:0007669"/>
    <property type="project" value="TreeGrafter"/>
</dbReference>
<name>A0A381THF9_9ZZZZ</name>
<proteinExistence type="predicted"/>
<reference evidence="5" key="1">
    <citation type="submission" date="2018-05" db="EMBL/GenBank/DDBJ databases">
        <authorList>
            <person name="Lanie J.A."/>
            <person name="Ng W.-L."/>
            <person name="Kazmierczak K.M."/>
            <person name="Andrzejewski T.M."/>
            <person name="Davidsen T.M."/>
            <person name="Wayne K.J."/>
            <person name="Tettelin H."/>
            <person name="Glass J.I."/>
            <person name="Rusch D."/>
            <person name="Podicherti R."/>
            <person name="Tsui H.-C.T."/>
            <person name="Winkler M.E."/>
        </authorList>
    </citation>
    <scope>NUCLEOTIDE SEQUENCE</scope>
</reference>
<sequence>MDLLKIKDQALSFMKPAKSEVLKWFRGQYEIDLKSDSSPVTIADRNAEEILRKKITKHFPEHGIIGEEFGNHNANAEWVWTIDPVDGTRSFIRGLPLFASMMALLHKGEPVLGVIELPALGETAWAVKGKGAFLNGKPLKVSRQKKLKGAFIAVADWYCFKQQKHISLYNELNKEAGIVRTYPDAFGHLMAICGTADVMVDPLAKIWDYAPCKVLAQEAGGKFTNFSGNRASIEEGTAIVGNANIVKEVRKIFSKKATK</sequence>
<dbReference type="Gene3D" id="3.30.540.10">
    <property type="entry name" value="Fructose-1,6-Bisphosphatase, subunit A, domain 1"/>
    <property type="match status" value="1"/>
</dbReference>
<evidence type="ECO:0000256" key="3">
    <source>
        <dbReference type="ARBA" id="ARBA00022801"/>
    </source>
</evidence>
<protein>
    <recommendedName>
        <fullName evidence="6">Histidinol-phosphatase</fullName>
    </recommendedName>
</protein>
<dbReference type="GO" id="GO:0046872">
    <property type="term" value="F:metal ion binding"/>
    <property type="evidence" value="ECO:0007669"/>
    <property type="project" value="UniProtKB-KW"/>
</dbReference>
<comment type="cofactor">
    <cofactor evidence="1">
        <name>Mg(2+)</name>
        <dbReference type="ChEBI" id="CHEBI:18420"/>
    </cofactor>
</comment>
<dbReference type="InterPro" id="IPR020583">
    <property type="entry name" value="Inositol_monoP_metal-BS"/>
</dbReference>
<dbReference type="PRINTS" id="PR00377">
    <property type="entry name" value="IMPHPHTASES"/>
</dbReference>
<evidence type="ECO:0000313" key="5">
    <source>
        <dbReference type="EMBL" id="SVA13353.1"/>
    </source>
</evidence>
<keyword evidence="4" id="KW-0460">Magnesium</keyword>
<dbReference type="FunFam" id="3.30.540.10:FF:000003">
    <property type="entry name" value="Inositol-1-monophosphatase"/>
    <property type="match status" value="1"/>
</dbReference>
<dbReference type="InterPro" id="IPR000760">
    <property type="entry name" value="Inositol_monophosphatase-like"/>
</dbReference>
<evidence type="ECO:0008006" key="6">
    <source>
        <dbReference type="Google" id="ProtNLM"/>
    </source>
</evidence>